<protein>
    <submittedName>
        <fullName evidence="1">Uncharacterized protein</fullName>
    </submittedName>
</protein>
<organism evidence="1 2">
    <name type="scientific">Sistotremastrum niveocremeum HHB9708</name>
    <dbReference type="NCBI Taxonomy" id="1314777"/>
    <lineage>
        <taxon>Eukaryota</taxon>
        <taxon>Fungi</taxon>
        <taxon>Dikarya</taxon>
        <taxon>Basidiomycota</taxon>
        <taxon>Agaricomycotina</taxon>
        <taxon>Agaricomycetes</taxon>
        <taxon>Sistotremastrales</taxon>
        <taxon>Sistotremastraceae</taxon>
        <taxon>Sertulicium</taxon>
        <taxon>Sertulicium niveocremeum</taxon>
    </lineage>
</organism>
<evidence type="ECO:0000313" key="2">
    <source>
        <dbReference type="Proteomes" id="UP000076722"/>
    </source>
</evidence>
<sequence>MIPDKFTFNVVSVTEHGTEKHGQGVTRHYLAMRCRLSKPKMKLLATSAHPPQIRSSEMIVRISRNAFLEGRLLTVLARLNIVTTLVARLRGSPGRQTELVVERSDQINPWVEDEKEVFGDCLRFHHNTGDEHRRKFGGMERSVVCKIVRSRPFAIPLTLCRS</sequence>
<reference evidence="1 2" key="1">
    <citation type="journal article" date="2016" name="Mol. Biol. Evol.">
        <title>Comparative Genomics of Early-Diverging Mushroom-Forming Fungi Provides Insights into the Origins of Lignocellulose Decay Capabilities.</title>
        <authorList>
            <person name="Nagy L.G."/>
            <person name="Riley R."/>
            <person name="Tritt A."/>
            <person name="Adam C."/>
            <person name="Daum C."/>
            <person name="Floudas D."/>
            <person name="Sun H."/>
            <person name="Yadav J.S."/>
            <person name="Pangilinan J."/>
            <person name="Larsson K.H."/>
            <person name="Matsuura K."/>
            <person name="Barry K."/>
            <person name="Labutti K."/>
            <person name="Kuo R."/>
            <person name="Ohm R.A."/>
            <person name="Bhattacharya S.S."/>
            <person name="Shirouzu T."/>
            <person name="Yoshinaga Y."/>
            <person name="Martin F.M."/>
            <person name="Grigoriev I.V."/>
            <person name="Hibbett D.S."/>
        </authorList>
    </citation>
    <scope>NUCLEOTIDE SEQUENCE [LARGE SCALE GENOMIC DNA]</scope>
    <source>
        <strain evidence="1 2">HHB9708</strain>
    </source>
</reference>
<proteinExistence type="predicted"/>
<keyword evidence="2" id="KW-1185">Reference proteome</keyword>
<gene>
    <name evidence="1" type="ORF">SISNIDRAFT_108183</name>
</gene>
<name>A0A164TYW9_9AGAM</name>
<accession>A0A164TYW9</accession>
<dbReference type="Proteomes" id="UP000076722">
    <property type="component" value="Unassembled WGS sequence"/>
</dbReference>
<dbReference type="EMBL" id="KV419409">
    <property type="protein sequence ID" value="KZS92761.1"/>
    <property type="molecule type" value="Genomic_DNA"/>
</dbReference>
<evidence type="ECO:0000313" key="1">
    <source>
        <dbReference type="EMBL" id="KZS92761.1"/>
    </source>
</evidence>
<dbReference type="AlphaFoldDB" id="A0A164TYW9"/>